<evidence type="ECO:0000313" key="4">
    <source>
        <dbReference type="EMBL" id="KAL1306142.1"/>
    </source>
</evidence>
<evidence type="ECO:0000259" key="3">
    <source>
        <dbReference type="Pfam" id="PF07859"/>
    </source>
</evidence>
<reference evidence="4 5" key="1">
    <citation type="submission" date="2024-07" db="EMBL/GenBank/DDBJ databases">
        <title>Draft sequence of the Neodothiora populina.</title>
        <authorList>
            <person name="Drown D.D."/>
            <person name="Schuette U.S."/>
            <person name="Buechlein A.B."/>
            <person name="Rusch D.R."/>
            <person name="Winton L.W."/>
            <person name="Adams G.A."/>
        </authorList>
    </citation>
    <scope>NUCLEOTIDE SEQUENCE [LARGE SCALE GENOMIC DNA]</scope>
    <source>
        <strain evidence="4 5">CPC 39397</strain>
    </source>
</reference>
<dbReference type="Proteomes" id="UP001562354">
    <property type="component" value="Unassembled WGS sequence"/>
</dbReference>
<feature type="region of interest" description="Disordered" evidence="2">
    <location>
        <begin position="498"/>
        <end position="548"/>
    </location>
</feature>
<feature type="compositionally biased region" description="Polar residues" evidence="2">
    <location>
        <begin position="921"/>
        <end position="932"/>
    </location>
</feature>
<proteinExistence type="predicted"/>
<feature type="region of interest" description="Disordered" evidence="2">
    <location>
        <begin position="281"/>
        <end position="348"/>
    </location>
</feature>
<organism evidence="4 5">
    <name type="scientific">Neodothiora populina</name>
    <dbReference type="NCBI Taxonomy" id="2781224"/>
    <lineage>
        <taxon>Eukaryota</taxon>
        <taxon>Fungi</taxon>
        <taxon>Dikarya</taxon>
        <taxon>Ascomycota</taxon>
        <taxon>Pezizomycotina</taxon>
        <taxon>Dothideomycetes</taxon>
        <taxon>Dothideomycetidae</taxon>
        <taxon>Dothideales</taxon>
        <taxon>Dothioraceae</taxon>
        <taxon>Neodothiora</taxon>
    </lineage>
</organism>
<feature type="region of interest" description="Disordered" evidence="2">
    <location>
        <begin position="758"/>
        <end position="777"/>
    </location>
</feature>
<keyword evidence="5" id="KW-1185">Reference proteome</keyword>
<protein>
    <recommendedName>
        <fullName evidence="3">Alpha/beta hydrolase fold-3 domain-containing protein</fullName>
    </recommendedName>
</protein>
<dbReference type="GeneID" id="95977954"/>
<dbReference type="EMBL" id="JBFMKM010000005">
    <property type="protein sequence ID" value="KAL1306142.1"/>
    <property type="molecule type" value="Genomic_DNA"/>
</dbReference>
<dbReference type="SUPFAM" id="SSF53474">
    <property type="entry name" value="alpha/beta-Hydrolases"/>
    <property type="match status" value="1"/>
</dbReference>
<dbReference type="InterPro" id="IPR029058">
    <property type="entry name" value="AB_hydrolase_fold"/>
</dbReference>
<feature type="domain" description="Alpha/beta hydrolase fold-3" evidence="3">
    <location>
        <begin position="148"/>
        <end position="261"/>
    </location>
</feature>
<evidence type="ECO:0000256" key="1">
    <source>
        <dbReference type="ARBA" id="ARBA00022801"/>
    </source>
</evidence>
<dbReference type="PANTHER" id="PTHR48081:SF19">
    <property type="entry name" value="AB HYDROLASE SUPERFAMILY PROTEIN C4A8.06C"/>
    <property type="match status" value="1"/>
</dbReference>
<comment type="caution">
    <text evidence="4">The sequence shown here is derived from an EMBL/GenBank/DDBJ whole genome shotgun (WGS) entry which is preliminary data.</text>
</comment>
<dbReference type="PANTHER" id="PTHR48081">
    <property type="entry name" value="AB HYDROLASE SUPERFAMILY PROTEIN C4A8.06C"/>
    <property type="match status" value="1"/>
</dbReference>
<name>A0ABR3PJB7_9PEZI</name>
<feature type="compositionally biased region" description="Basic and acidic residues" evidence="2">
    <location>
        <begin position="329"/>
        <end position="341"/>
    </location>
</feature>
<feature type="domain" description="Alpha/beta hydrolase fold-3" evidence="3">
    <location>
        <begin position="360"/>
        <end position="413"/>
    </location>
</feature>
<accession>A0ABR3PJB7</accession>
<evidence type="ECO:0000313" key="5">
    <source>
        <dbReference type="Proteomes" id="UP001562354"/>
    </source>
</evidence>
<keyword evidence="1" id="KW-0378">Hydrolase</keyword>
<dbReference type="Pfam" id="PF07859">
    <property type="entry name" value="Abhydrolase_3"/>
    <property type="match status" value="2"/>
</dbReference>
<feature type="region of interest" description="Disordered" evidence="2">
    <location>
        <begin position="805"/>
        <end position="956"/>
    </location>
</feature>
<feature type="compositionally biased region" description="Low complexity" evidence="2">
    <location>
        <begin position="300"/>
        <end position="310"/>
    </location>
</feature>
<dbReference type="RefSeq" id="XP_069202415.1">
    <property type="nucleotide sequence ID" value="XM_069343865.1"/>
</dbReference>
<evidence type="ECO:0000256" key="2">
    <source>
        <dbReference type="SAM" id="MobiDB-lite"/>
    </source>
</evidence>
<feature type="compositionally biased region" description="Polar residues" evidence="2">
    <location>
        <begin position="763"/>
        <end position="775"/>
    </location>
</feature>
<gene>
    <name evidence="4" type="ORF">AAFC00_004254</name>
</gene>
<dbReference type="InterPro" id="IPR050300">
    <property type="entry name" value="GDXG_lipolytic_enzyme"/>
</dbReference>
<sequence>MVLSTVGVAADVTPCVIETFFSHYLNRKPLKEKPTAHISYHEGLNLIRQFLTYASEHTVEDVQAFTAQWVPCPTWVSLEEVVIADSCISRAADLIEAQLGPKGIELVGGKNWWQWRRPEIPLKADWLEMKNDLHERKAQGKEKSDRILLYVHGGAYYFGSTGEHRYQMQRHARKLKAQILAPEYRLAPQFPFPCGLQDCIATYLFLIQDHDPRTILLGGDSAGGGMVLSMLVALRDQGIPLPAGAILLSPWVDLTHSFPSVAGDGKLDYIPAMGFHHKPSMAWPPPKASEMPDLSDSDGSRPSSSSSTEKSNQKRDEADAAQGVSVRDATSERPLDPERSVPKPGQNLTIELDGKHIEIEDQIQMYAPNHLLAHPLVSPVMQPSLGGLPPLLIQVGGGELLQDEQVYIAHKAANPAAYPPPSVVTREWDLDSQMLHRYKPTKVQLQVWDDLCHVPHTLSFTRPAKYMYRGVAQFGAWALAHAQDRPVAILDDDDISIISSGGSSSEKEQQGSDSDATGDRKEAQSAGDVQMRAHRITTSSGAVGKAGDPLPPFINNMIRQRVDRHGMIFPLLPAPELPGLQMDRNSIGVIKPGPVRKWLAKKLEWDTRFARGKRRVQKTRLKELRKGYDVFAGETPPPTALAGRRQEGMMQQLQRQGKSWAMAMWSGWGSKHDESTIERRQKFGRRPTLSVALPEAGTGIAATRNPEEDIPNAEAQATASDADPASARKDSNSGVAVLAGGAVLGAAGVGGVLAAQDSHKVQGSENTYLSSSSARPHNGTVAYPFKLHSMPAASASMATLNSRDIDYDDASRPSSPPGDERVEGASVHKGNEEGNEPGGHHWLMAGIRSHLHHHHPSASDPRSAEPQDGSTHRSPAAGTAAVFHETANTTDPTRPDNHAQDTESTEPGSHAWLMSGHNKGHQPSPNEQSVAENSHLAPDAPRRPPLDTFVTAREEL</sequence>
<dbReference type="Gene3D" id="3.40.50.1820">
    <property type="entry name" value="alpha/beta hydrolase"/>
    <property type="match status" value="1"/>
</dbReference>
<dbReference type="InterPro" id="IPR013094">
    <property type="entry name" value="AB_hydrolase_3"/>
</dbReference>